<comment type="caution">
    <text evidence="1">The sequence shown here is derived from an EMBL/GenBank/DDBJ whole genome shotgun (WGS) entry which is preliminary data.</text>
</comment>
<gene>
    <name evidence="1" type="ORF">CI088_08030</name>
</gene>
<organism evidence="1 2">
    <name type="scientific">Enterococcus plantarum</name>
    <dbReference type="NCBI Taxonomy" id="1077675"/>
    <lineage>
        <taxon>Bacteria</taxon>
        <taxon>Bacillati</taxon>
        <taxon>Bacillota</taxon>
        <taxon>Bacilli</taxon>
        <taxon>Lactobacillales</taxon>
        <taxon>Enterococcaceae</taxon>
        <taxon>Enterococcus</taxon>
    </lineage>
</organism>
<evidence type="ECO:0000313" key="2">
    <source>
        <dbReference type="Proteomes" id="UP000249828"/>
    </source>
</evidence>
<protein>
    <submittedName>
        <fullName evidence="1">Uncharacterized protein</fullName>
    </submittedName>
</protein>
<keyword evidence="2" id="KW-1185">Reference proteome</keyword>
<dbReference type="EMBL" id="PIEU01000065">
    <property type="protein sequence ID" value="PZL73737.1"/>
    <property type="molecule type" value="Genomic_DNA"/>
</dbReference>
<reference evidence="1 2" key="1">
    <citation type="submission" date="2017-11" db="EMBL/GenBank/DDBJ databases">
        <title>Draft genome sequence of Enterococcus plantarum TRW2 strain isolated from lettuce.</title>
        <authorList>
            <person name="Kim E.B."/>
            <person name="Marco M.L."/>
            <person name="Williams T.R."/>
            <person name="You I.H."/>
        </authorList>
    </citation>
    <scope>NUCLEOTIDE SEQUENCE [LARGE SCALE GENOMIC DNA]</scope>
    <source>
        <strain evidence="1 2">TRW2</strain>
    </source>
</reference>
<dbReference type="RefSeq" id="WP_111247810.1">
    <property type="nucleotide sequence ID" value="NZ_PIEU01000065.1"/>
</dbReference>
<name>A0A2W3ZB52_9ENTE</name>
<dbReference type="AlphaFoldDB" id="A0A2W3ZB52"/>
<sequence>MDNQEEKVRNWNQLLLMLAIDSEWFKKPDTELYKQITTLGRQIFQQGSKNSADKIDEEKYLRLVHYGFTYNEIAKEFNVGKSTLLNWRKEKGYIKKRTTEEV</sequence>
<dbReference type="SUPFAM" id="SSF46689">
    <property type="entry name" value="Homeodomain-like"/>
    <property type="match status" value="1"/>
</dbReference>
<dbReference type="Proteomes" id="UP000249828">
    <property type="component" value="Unassembled WGS sequence"/>
</dbReference>
<proteinExistence type="predicted"/>
<dbReference type="InterPro" id="IPR009057">
    <property type="entry name" value="Homeodomain-like_sf"/>
</dbReference>
<dbReference type="STRING" id="1077675.BCR22_11630"/>
<evidence type="ECO:0000313" key="1">
    <source>
        <dbReference type="EMBL" id="PZL73737.1"/>
    </source>
</evidence>
<dbReference type="Gene3D" id="1.10.10.60">
    <property type="entry name" value="Homeodomain-like"/>
    <property type="match status" value="1"/>
</dbReference>
<accession>A0A2W3ZB52</accession>